<dbReference type="GO" id="GO:0006354">
    <property type="term" value="P:DNA-templated transcription elongation"/>
    <property type="evidence" value="ECO:0007669"/>
    <property type="project" value="TreeGrafter"/>
</dbReference>
<dbReference type="PIRSF" id="PIRSF006092">
    <property type="entry name" value="GreA_GreB"/>
    <property type="match status" value="1"/>
</dbReference>
<name>A0A3S2VPH8_9ACTN</name>
<dbReference type="Pfam" id="PF01272">
    <property type="entry name" value="GreA_GreB"/>
    <property type="match status" value="1"/>
</dbReference>
<dbReference type="GO" id="GO:0070063">
    <property type="term" value="F:RNA polymerase binding"/>
    <property type="evidence" value="ECO:0007669"/>
    <property type="project" value="InterPro"/>
</dbReference>
<dbReference type="EMBL" id="RZYA01000023">
    <property type="protein sequence ID" value="RVU17659.1"/>
    <property type="molecule type" value="Genomic_DNA"/>
</dbReference>
<dbReference type="AlphaFoldDB" id="A0A3S2VPH8"/>
<dbReference type="GO" id="GO:0032784">
    <property type="term" value="P:regulation of DNA-templated transcription elongation"/>
    <property type="evidence" value="ECO:0007669"/>
    <property type="project" value="InterPro"/>
</dbReference>
<dbReference type="SUPFAM" id="SSF54534">
    <property type="entry name" value="FKBP-like"/>
    <property type="match status" value="1"/>
</dbReference>
<organism evidence="3 4">
    <name type="scientific">Streptomyces antnestii</name>
    <dbReference type="NCBI Taxonomy" id="2494256"/>
    <lineage>
        <taxon>Bacteria</taxon>
        <taxon>Bacillati</taxon>
        <taxon>Actinomycetota</taxon>
        <taxon>Actinomycetes</taxon>
        <taxon>Kitasatosporales</taxon>
        <taxon>Streptomycetaceae</taxon>
        <taxon>Streptomyces</taxon>
    </lineage>
</organism>
<dbReference type="Proteomes" id="UP000283128">
    <property type="component" value="Unassembled WGS sequence"/>
</dbReference>
<proteinExistence type="predicted"/>
<feature type="domain" description="Transcription elongation factor GreA/GreB C-terminal" evidence="2">
    <location>
        <begin position="81"/>
        <end position="150"/>
    </location>
</feature>
<sequence>MTSEPEPMSAAERRALERERAHVRAERDADAATLQDTTEVGDRADQADELLRSDEVDRLDERLDDIDVRLRAASDAGPPRTDAVGVGSTVTVRYADGSVATLQVGAGAAVLDRTLVTADSPLGRALLGSRPGDRVSYDAPDGEATVTVVSLGD</sequence>
<dbReference type="OrthoDB" id="3823115at2"/>
<dbReference type="PANTHER" id="PTHR30437">
    <property type="entry name" value="TRANSCRIPTION ELONGATION FACTOR GREA"/>
    <property type="match status" value="1"/>
</dbReference>
<reference evidence="3 4" key="1">
    <citation type="submission" date="2019-01" db="EMBL/GenBank/DDBJ databases">
        <title>Genome sequences of Streptomyces and Rhizobium isolates collected from root and soil.</title>
        <authorList>
            <person name="Chhettri S."/>
            <person name="Sevigny J.L."/>
            <person name="Sen A."/>
            <person name="Ennis N."/>
            <person name="Tisa L."/>
        </authorList>
    </citation>
    <scope>NUCLEOTIDE SEQUENCE [LARGE SCALE GENOMIC DNA]</scope>
    <source>
        <strain evidence="3 4">San01</strain>
    </source>
</reference>
<dbReference type="InterPro" id="IPR023459">
    <property type="entry name" value="Tscrpt_elong_fac_GreA/B_fam"/>
</dbReference>
<gene>
    <name evidence="3" type="ORF">EOT10_34095</name>
</gene>
<dbReference type="PANTHER" id="PTHR30437:SF4">
    <property type="entry name" value="TRANSCRIPTION ELONGATION FACTOR GREA"/>
    <property type="match status" value="1"/>
</dbReference>
<comment type="caution">
    <text evidence="3">The sequence shown here is derived from an EMBL/GenBank/DDBJ whole genome shotgun (WGS) entry which is preliminary data.</text>
</comment>
<feature type="compositionally biased region" description="Basic and acidic residues" evidence="1">
    <location>
        <begin position="40"/>
        <end position="49"/>
    </location>
</feature>
<dbReference type="RefSeq" id="WP_127832241.1">
    <property type="nucleotide sequence ID" value="NZ_RZYA01000023.1"/>
</dbReference>
<keyword evidence="3" id="KW-0808">Transferase</keyword>
<accession>A0A3S2VPH8</accession>
<feature type="compositionally biased region" description="Basic and acidic residues" evidence="1">
    <location>
        <begin position="11"/>
        <end position="30"/>
    </location>
</feature>
<dbReference type="InterPro" id="IPR036953">
    <property type="entry name" value="GreA/GreB_C_sf"/>
</dbReference>
<evidence type="ECO:0000256" key="1">
    <source>
        <dbReference type="SAM" id="MobiDB-lite"/>
    </source>
</evidence>
<dbReference type="GO" id="GO:0016301">
    <property type="term" value="F:kinase activity"/>
    <property type="evidence" value="ECO:0007669"/>
    <property type="project" value="UniProtKB-KW"/>
</dbReference>
<evidence type="ECO:0000259" key="2">
    <source>
        <dbReference type="Pfam" id="PF01272"/>
    </source>
</evidence>
<dbReference type="NCBIfam" id="NF004548">
    <property type="entry name" value="PRK05892.1"/>
    <property type="match status" value="1"/>
</dbReference>
<dbReference type="InterPro" id="IPR001437">
    <property type="entry name" value="Tscrpt_elong_fac_GreA/B_C"/>
</dbReference>
<evidence type="ECO:0000313" key="3">
    <source>
        <dbReference type="EMBL" id="RVU17659.1"/>
    </source>
</evidence>
<protein>
    <submittedName>
        <fullName evidence="3">Nucleoside diphosphate kinase regulator</fullName>
    </submittedName>
</protein>
<dbReference type="GO" id="GO:0003677">
    <property type="term" value="F:DNA binding"/>
    <property type="evidence" value="ECO:0007669"/>
    <property type="project" value="InterPro"/>
</dbReference>
<keyword evidence="3" id="KW-0418">Kinase</keyword>
<evidence type="ECO:0000313" key="4">
    <source>
        <dbReference type="Proteomes" id="UP000283128"/>
    </source>
</evidence>
<keyword evidence="4" id="KW-1185">Reference proteome</keyword>
<feature type="region of interest" description="Disordered" evidence="1">
    <location>
        <begin position="1"/>
        <end position="49"/>
    </location>
</feature>
<dbReference type="Gene3D" id="3.10.50.30">
    <property type="entry name" value="Transcription elongation factor, GreA/GreB, C-terminal domain"/>
    <property type="match status" value="1"/>
</dbReference>